<dbReference type="OrthoDB" id="883398at2"/>
<organism evidence="2 3">
    <name type="scientific">Hymenobacter jejuensis</name>
    <dbReference type="NCBI Taxonomy" id="2502781"/>
    <lineage>
        <taxon>Bacteria</taxon>
        <taxon>Pseudomonadati</taxon>
        <taxon>Bacteroidota</taxon>
        <taxon>Cytophagia</taxon>
        <taxon>Cytophagales</taxon>
        <taxon>Hymenobacteraceae</taxon>
        <taxon>Hymenobacter</taxon>
    </lineage>
</organism>
<evidence type="ECO:0000313" key="3">
    <source>
        <dbReference type="Proteomes" id="UP000305398"/>
    </source>
</evidence>
<dbReference type="EMBL" id="CP040896">
    <property type="protein sequence ID" value="QDA59169.1"/>
    <property type="molecule type" value="Genomic_DNA"/>
</dbReference>
<proteinExistence type="predicted"/>
<gene>
    <name evidence="2" type="ORF">FHG12_03190</name>
</gene>
<accession>A0A5B7ZWG9</accession>
<dbReference type="AlphaFoldDB" id="A0A5B7ZWG9"/>
<dbReference type="PROSITE" id="PS51257">
    <property type="entry name" value="PROKAR_LIPOPROTEIN"/>
    <property type="match status" value="1"/>
</dbReference>
<dbReference type="KEGG" id="hyj:FHG12_03190"/>
<sequence length="176" mass="19561">MLRSFFTWLLVISSAALVAACCGSVACTCQDAYADAVVFRFNLDPSSANRFQPAQVDSVVLTRYLVTSDSAKSTPDKVRLYRPVVNAGDSILLNNNAPFLQTGTRKLNSYRYDIYLPRTKAIYHVRNINLDGDFDDVNGCCTCYRNKKKTLVFQGKPYDLTDATGKNLLNPIVITP</sequence>
<feature type="chain" id="PRO_5023134652" evidence="1">
    <location>
        <begin position="20"/>
        <end position="176"/>
    </location>
</feature>
<evidence type="ECO:0000256" key="1">
    <source>
        <dbReference type="SAM" id="SignalP"/>
    </source>
</evidence>
<dbReference type="Proteomes" id="UP000305398">
    <property type="component" value="Chromosome"/>
</dbReference>
<evidence type="ECO:0000313" key="2">
    <source>
        <dbReference type="EMBL" id="QDA59169.1"/>
    </source>
</evidence>
<protein>
    <submittedName>
        <fullName evidence="2">Uncharacterized protein</fullName>
    </submittedName>
</protein>
<reference evidence="2 3" key="1">
    <citation type="submission" date="2019-06" db="EMBL/GenBank/DDBJ databases">
        <authorList>
            <person name="Srinivasan S."/>
        </authorList>
    </citation>
    <scope>NUCLEOTIDE SEQUENCE [LARGE SCALE GENOMIC DNA]</scope>
    <source>
        <strain evidence="2 3">17J68-5</strain>
    </source>
</reference>
<keyword evidence="1" id="KW-0732">Signal</keyword>
<feature type="signal peptide" evidence="1">
    <location>
        <begin position="1"/>
        <end position="19"/>
    </location>
</feature>
<keyword evidence="3" id="KW-1185">Reference proteome</keyword>
<dbReference type="RefSeq" id="WP_139514244.1">
    <property type="nucleotide sequence ID" value="NZ_CP040896.1"/>
</dbReference>
<name>A0A5B7ZWG9_9BACT</name>